<sequence>MFSNLCILCGYRRTAAECAYCTDGRLNREVPRLHEFQFFGHDNAVAWLCNPACKDNYPPEERPEMAASSPSFKYLDILRSGSCDDDLDRHRLTLDVCLSRPPPPPPLESLPVPMTALAMGLAAESATIMSLLGSTEASSGNHNYKEGAAVAMTEASMEEREAKIKRYKEKRKKRRYEKQIRYASRKAYAEMRPRIKGRFAKAPENDVILDAFVPRYS</sequence>
<evidence type="ECO:0000313" key="6">
    <source>
        <dbReference type="Proteomes" id="UP001327560"/>
    </source>
</evidence>
<comment type="subcellular location">
    <subcellularLocation>
        <location evidence="1 3">Nucleus</location>
    </subcellularLocation>
</comment>
<evidence type="ECO:0000313" key="5">
    <source>
        <dbReference type="EMBL" id="WOK98992.1"/>
    </source>
</evidence>
<dbReference type="GO" id="GO:0003700">
    <property type="term" value="F:DNA-binding transcription factor activity"/>
    <property type="evidence" value="ECO:0007669"/>
    <property type="project" value="TreeGrafter"/>
</dbReference>
<evidence type="ECO:0000256" key="1">
    <source>
        <dbReference type="ARBA" id="ARBA00004123"/>
    </source>
</evidence>
<keyword evidence="6" id="KW-1185">Reference proteome</keyword>
<dbReference type="Pfam" id="PF06203">
    <property type="entry name" value="CCT"/>
    <property type="match status" value="1"/>
</dbReference>
<dbReference type="AlphaFoldDB" id="A0AAQ3Q7L2"/>
<keyword evidence="2 3" id="KW-0539">Nucleus</keyword>
<accession>A0AAQ3Q7L2</accession>
<evidence type="ECO:0000259" key="4">
    <source>
        <dbReference type="PROSITE" id="PS51017"/>
    </source>
</evidence>
<name>A0AAQ3Q7L2_9LILI</name>
<gene>
    <name evidence="5" type="ORF">Cni_G07704</name>
</gene>
<dbReference type="InterPro" id="IPR010402">
    <property type="entry name" value="CCT_domain"/>
</dbReference>
<dbReference type="PROSITE" id="PS51017">
    <property type="entry name" value="CCT"/>
    <property type="match status" value="1"/>
</dbReference>
<protein>
    <submittedName>
        <fullName evidence="5">Transcription factor GHD7-like</fullName>
    </submittedName>
</protein>
<dbReference type="InterPro" id="IPR045281">
    <property type="entry name" value="CONSTANS-like"/>
</dbReference>
<dbReference type="EMBL" id="CP136891">
    <property type="protein sequence ID" value="WOK98992.1"/>
    <property type="molecule type" value="Genomic_DNA"/>
</dbReference>
<dbReference type="PANTHER" id="PTHR31319">
    <property type="entry name" value="ZINC FINGER PROTEIN CONSTANS-LIKE 4"/>
    <property type="match status" value="1"/>
</dbReference>
<dbReference type="PANTHER" id="PTHR31319:SF98">
    <property type="entry name" value="TRANSCRIPTION FACTOR GHD7"/>
    <property type="match status" value="1"/>
</dbReference>
<feature type="domain" description="CCT" evidence="4">
    <location>
        <begin position="160"/>
        <end position="202"/>
    </location>
</feature>
<evidence type="ECO:0000256" key="2">
    <source>
        <dbReference type="ARBA" id="ARBA00023242"/>
    </source>
</evidence>
<reference evidence="5 6" key="1">
    <citation type="submission" date="2023-10" db="EMBL/GenBank/DDBJ databases">
        <title>Chromosome-scale genome assembly provides insights into flower coloration mechanisms of Canna indica.</title>
        <authorList>
            <person name="Li C."/>
        </authorList>
    </citation>
    <scope>NUCLEOTIDE SEQUENCE [LARGE SCALE GENOMIC DNA]</scope>
    <source>
        <tissue evidence="5">Flower</tissue>
    </source>
</reference>
<dbReference type="GO" id="GO:0005634">
    <property type="term" value="C:nucleus"/>
    <property type="evidence" value="ECO:0007669"/>
    <property type="project" value="UniProtKB-SubCell"/>
</dbReference>
<dbReference type="Proteomes" id="UP001327560">
    <property type="component" value="Chromosome 2"/>
</dbReference>
<proteinExistence type="predicted"/>
<evidence type="ECO:0000256" key="3">
    <source>
        <dbReference type="PROSITE-ProRule" id="PRU00357"/>
    </source>
</evidence>
<dbReference type="GO" id="GO:0009909">
    <property type="term" value="P:regulation of flower development"/>
    <property type="evidence" value="ECO:0007669"/>
    <property type="project" value="InterPro"/>
</dbReference>
<organism evidence="5 6">
    <name type="scientific">Canna indica</name>
    <name type="common">Indian-shot</name>
    <dbReference type="NCBI Taxonomy" id="4628"/>
    <lineage>
        <taxon>Eukaryota</taxon>
        <taxon>Viridiplantae</taxon>
        <taxon>Streptophyta</taxon>
        <taxon>Embryophyta</taxon>
        <taxon>Tracheophyta</taxon>
        <taxon>Spermatophyta</taxon>
        <taxon>Magnoliopsida</taxon>
        <taxon>Liliopsida</taxon>
        <taxon>Zingiberales</taxon>
        <taxon>Cannaceae</taxon>
        <taxon>Canna</taxon>
    </lineage>
</organism>